<dbReference type="Proteomes" id="UP001222087">
    <property type="component" value="Chromosome"/>
</dbReference>
<name>A0ABY8ATA1_9GAMM</name>
<dbReference type="SUPFAM" id="SSF53474">
    <property type="entry name" value="alpha/beta-Hydrolases"/>
    <property type="match status" value="1"/>
</dbReference>
<protein>
    <submittedName>
        <fullName evidence="1">Protein SidB</fullName>
    </submittedName>
</protein>
<dbReference type="InterPro" id="IPR029058">
    <property type="entry name" value="AB_hydrolase_fold"/>
</dbReference>
<gene>
    <name evidence="1" type="ORF">PXX05_11665</name>
</gene>
<sequence>MANFTVKKPHQSGQGLRIAARILFPPILLWDLLKFGTNKLAGQLLSKMVLPASQSDFITTSTFDGGGLTHEHHTIQTHDGAKLDTLEITHDSQKDLKKEHQKYIINFVGNGMSYHQIVDEMQDDARELGVNVIGFDLRGVNRSTAEDESIEFINEGEPKPKKVAQSKDELVTDGIAQVQRLLDEGVSPENITLKAHSLGAGIASLVALHFHEQGIRINLFHGRSFSSITNNVVGWLRTGLETGHLESTGGKVLGWIAKPFIKLALTLANWEINAGDAYRAIPEAYKDYMLVRTAKADRTENVPDDPVIPHYASLHAFLKSDRQAKKAELDRHIEIAEKLGEPVEVLKEEREHFKNRKMHTSWQSNGHVEPMNYLENGRGTSGLNFFRNFVKRADMDHGVTAEKNTKHGVMEETNPMEKNAITK</sequence>
<dbReference type="Gene3D" id="3.40.50.1820">
    <property type="entry name" value="alpha/beta hydrolase"/>
    <property type="match status" value="1"/>
</dbReference>
<keyword evidence="2" id="KW-1185">Reference proteome</keyword>
<dbReference type="EMBL" id="CP119078">
    <property type="protein sequence ID" value="WED42561.1"/>
    <property type="molecule type" value="Genomic_DNA"/>
</dbReference>
<evidence type="ECO:0000313" key="1">
    <source>
        <dbReference type="EMBL" id="WED42561.1"/>
    </source>
</evidence>
<organism evidence="1 2">
    <name type="scientific">Legionella cardiaca</name>
    <dbReference type="NCBI Taxonomy" id="1071983"/>
    <lineage>
        <taxon>Bacteria</taxon>
        <taxon>Pseudomonadati</taxon>
        <taxon>Pseudomonadota</taxon>
        <taxon>Gammaproteobacteria</taxon>
        <taxon>Legionellales</taxon>
        <taxon>Legionellaceae</taxon>
        <taxon>Legionella</taxon>
    </lineage>
</organism>
<accession>A0ABY8ATA1</accession>
<dbReference type="RefSeq" id="WP_275088383.1">
    <property type="nucleotide sequence ID" value="NZ_CP119078.1"/>
</dbReference>
<proteinExistence type="predicted"/>
<reference evidence="1 2" key="1">
    <citation type="submission" date="2023-02" db="EMBL/GenBank/DDBJ databases">
        <title>Genome Sequence of L. cardiaca H63T.</title>
        <authorList>
            <person name="Lopez A.E."/>
            <person name="Cianciotto N.P."/>
        </authorList>
    </citation>
    <scope>NUCLEOTIDE SEQUENCE [LARGE SCALE GENOMIC DNA]</scope>
    <source>
        <strain evidence="1 2">H63</strain>
    </source>
</reference>
<evidence type="ECO:0000313" key="2">
    <source>
        <dbReference type="Proteomes" id="UP001222087"/>
    </source>
</evidence>